<dbReference type="InterPro" id="IPR015077">
    <property type="entry name" value="DUF1858"/>
</dbReference>
<dbReference type="AlphaFoldDB" id="A0A840QPY0"/>
<evidence type="ECO:0000259" key="1">
    <source>
        <dbReference type="Pfam" id="PF08984"/>
    </source>
</evidence>
<protein>
    <recommendedName>
        <fullName evidence="1">DUF1858 domain-containing protein</fullName>
    </recommendedName>
</protein>
<dbReference type="EMBL" id="JACHHB010000006">
    <property type="protein sequence ID" value="MBB5173391.1"/>
    <property type="molecule type" value="Genomic_DNA"/>
</dbReference>
<name>A0A840QPY0_9BACI</name>
<dbReference type="Gene3D" id="1.10.3910.10">
    <property type="entry name" value="SP0561-like"/>
    <property type="match status" value="1"/>
</dbReference>
<gene>
    <name evidence="2" type="ORF">HNQ41_001578</name>
</gene>
<organism evidence="2 3">
    <name type="scientific">Texcoconibacillus texcoconensis</name>
    <dbReference type="NCBI Taxonomy" id="1095777"/>
    <lineage>
        <taxon>Bacteria</taxon>
        <taxon>Bacillati</taxon>
        <taxon>Bacillota</taxon>
        <taxon>Bacilli</taxon>
        <taxon>Bacillales</taxon>
        <taxon>Bacillaceae</taxon>
        <taxon>Texcoconibacillus</taxon>
    </lineage>
</organism>
<evidence type="ECO:0000313" key="2">
    <source>
        <dbReference type="EMBL" id="MBB5173391.1"/>
    </source>
</evidence>
<dbReference type="Pfam" id="PF08984">
    <property type="entry name" value="DUF1858"/>
    <property type="match status" value="1"/>
</dbReference>
<keyword evidence="3" id="KW-1185">Reference proteome</keyword>
<feature type="domain" description="DUF1858" evidence="1">
    <location>
        <begin position="8"/>
        <end position="61"/>
    </location>
</feature>
<evidence type="ECO:0000313" key="3">
    <source>
        <dbReference type="Proteomes" id="UP000551878"/>
    </source>
</evidence>
<dbReference type="Proteomes" id="UP000551878">
    <property type="component" value="Unassembled WGS sequence"/>
</dbReference>
<proteinExistence type="predicted"/>
<sequence length="75" mass="8493">MEKQLSLKRSVYELSTDYPEIIDIMVELGFENMTKPGMLQSVGRVMTIPKGCRVKNIPLQKVTEAFQANGFTIID</sequence>
<dbReference type="SUPFAM" id="SSF140683">
    <property type="entry name" value="SP0561-like"/>
    <property type="match status" value="1"/>
</dbReference>
<reference evidence="2 3" key="1">
    <citation type="submission" date="2020-08" db="EMBL/GenBank/DDBJ databases">
        <title>Genomic Encyclopedia of Type Strains, Phase IV (KMG-IV): sequencing the most valuable type-strain genomes for metagenomic binning, comparative biology and taxonomic classification.</title>
        <authorList>
            <person name="Goeker M."/>
        </authorList>
    </citation>
    <scope>NUCLEOTIDE SEQUENCE [LARGE SCALE GENOMIC DNA]</scope>
    <source>
        <strain evidence="2 3">DSM 24696</strain>
    </source>
</reference>
<accession>A0A840QPY0</accession>
<comment type="caution">
    <text evidence="2">The sequence shown here is derived from an EMBL/GenBank/DDBJ whole genome shotgun (WGS) entry which is preliminary data.</text>
</comment>
<dbReference type="InterPro" id="IPR038062">
    <property type="entry name" value="ScdA-like_N_sf"/>
</dbReference>
<dbReference type="RefSeq" id="WP_184663842.1">
    <property type="nucleotide sequence ID" value="NZ_JACHHB010000006.1"/>
</dbReference>